<proteinExistence type="predicted"/>
<gene>
    <name evidence="2" type="ORF">ALC60_04396</name>
</gene>
<organism evidence="2 3">
    <name type="scientific">Mycetomoellerius zeteki</name>
    <dbReference type="NCBI Taxonomy" id="64791"/>
    <lineage>
        <taxon>Eukaryota</taxon>
        <taxon>Metazoa</taxon>
        <taxon>Ecdysozoa</taxon>
        <taxon>Arthropoda</taxon>
        <taxon>Hexapoda</taxon>
        <taxon>Insecta</taxon>
        <taxon>Pterygota</taxon>
        <taxon>Neoptera</taxon>
        <taxon>Endopterygota</taxon>
        <taxon>Hymenoptera</taxon>
        <taxon>Apocrita</taxon>
        <taxon>Aculeata</taxon>
        <taxon>Formicoidea</taxon>
        <taxon>Formicidae</taxon>
        <taxon>Myrmicinae</taxon>
        <taxon>Mycetomoellerius</taxon>
    </lineage>
</organism>
<keyword evidence="3" id="KW-1185">Reference proteome</keyword>
<feature type="compositionally biased region" description="Basic and acidic residues" evidence="1">
    <location>
        <begin position="27"/>
        <end position="40"/>
    </location>
</feature>
<reference evidence="2 3" key="1">
    <citation type="submission" date="2015-09" db="EMBL/GenBank/DDBJ databases">
        <title>Trachymyrmex zeteki WGS genome.</title>
        <authorList>
            <person name="Nygaard S."/>
            <person name="Hu H."/>
            <person name="Boomsma J."/>
            <person name="Zhang G."/>
        </authorList>
    </citation>
    <scope>NUCLEOTIDE SEQUENCE [LARGE SCALE GENOMIC DNA]</scope>
    <source>
        <strain evidence="2">Tzet28-1</strain>
        <tissue evidence="2">Whole body</tissue>
    </source>
</reference>
<dbReference type="AlphaFoldDB" id="A0A151X8U0"/>
<accession>A0A151X8U0</accession>
<name>A0A151X8U0_9HYME</name>
<sequence length="88" mass="10538">STATNVLSHHALNRQVKTREKKRGREKRGEKMKERERERQTEIEIERETERERAIIVYSCMQLAFLFIPRRTVLSEEDGKRGLIVFHT</sequence>
<evidence type="ECO:0000313" key="3">
    <source>
        <dbReference type="Proteomes" id="UP000075809"/>
    </source>
</evidence>
<evidence type="ECO:0000256" key="1">
    <source>
        <dbReference type="SAM" id="MobiDB-lite"/>
    </source>
</evidence>
<dbReference type="Proteomes" id="UP000075809">
    <property type="component" value="Unassembled WGS sequence"/>
</dbReference>
<dbReference type="EMBL" id="KQ982409">
    <property type="protein sequence ID" value="KYQ56796.1"/>
    <property type="molecule type" value="Genomic_DNA"/>
</dbReference>
<evidence type="ECO:0000313" key="2">
    <source>
        <dbReference type="EMBL" id="KYQ56796.1"/>
    </source>
</evidence>
<feature type="region of interest" description="Disordered" evidence="1">
    <location>
        <begin position="1"/>
        <end position="40"/>
    </location>
</feature>
<feature type="non-terminal residue" evidence="2">
    <location>
        <position position="1"/>
    </location>
</feature>
<protein>
    <submittedName>
        <fullName evidence="2">Uncharacterized protein</fullName>
    </submittedName>
</protein>